<keyword evidence="1" id="KW-0732">Signal</keyword>
<sequence>MALLAALAVPLAPVRPVAAQELAQRLGPPDATRSVTLRSTTDLDVLRPVLSAFLADRPQVAVRYEQWLSNGLYARATADCLQRRAGADLVISSAVHHMVDLVNRGCAARHVSSGTAALPPALNWRDELWGVTQEPAVMVYNRDLVPEADVPRSRFDLLDLLRSPDSRYAGRVATYDIEASGLGYLFAYADSLEATTFGGLMEAFGRTDTVATCCSAQIMSGIVSGRYLIAYNIIGSYAMERARDDPRLGIVAPDDYTLMLSRGAMIPREAPDRDLAGELVDFLLSVEGRAALKDAALLTDLDELTRTGAATAGQGASLLRPVELSPKLLVASDRHKRMLFLSRWRDAFPTVEPVAPAP</sequence>
<dbReference type="AlphaFoldDB" id="A0A438AHZ2"/>
<dbReference type="GO" id="GO:0030288">
    <property type="term" value="C:outer membrane-bounded periplasmic space"/>
    <property type="evidence" value="ECO:0007669"/>
    <property type="project" value="TreeGrafter"/>
</dbReference>
<dbReference type="Pfam" id="PF13531">
    <property type="entry name" value="SBP_bac_11"/>
    <property type="match status" value="1"/>
</dbReference>
<protein>
    <submittedName>
        <fullName evidence="2">ABC transporter substrate-binding protein</fullName>
    </submittedName>
</protein>
<gene>
    <name evidence="2" type="ORF">EKE94_09345</name>
</gene>
<proteinExistence type="predicted"/>
<dbReference type="EMBL" id="RQXX01000003">
    <property type="protein sequence ID" value="RVV98207.1"/>
    <property type="molecule type" value="Genomic_DNA"/>
</dbReference>
<dbReference type="Proteomes" id="UP000285908">
    <property type="component" value="Unassembled WGS sequence"/>
</dbReference>
<name>A0A438AHZ2_9RHOB</name>
<dbReference type="OrthoDB" id="8673316at2"/>
<keyword evidence="3" id="KW-1185">Reference proteome</keyword>
<dbReference type="PANTHER" id="PTHR30006">
    <property type="entry name" value="THIAMINE-BINDING PERIPLASMIC PROTEIN-RELATED"/>
    <property type="match status" value="1"/>
</dbReference>
<evidence type="ECO:0000313" key="3">
    <source>
        <dbReference type="Proteomes" id="UP000285908"/>
    </source>
</evidence>
<dbReference type="Gene3D" id="3.40.190.10">
    <property type="entry name" value="Periplasmic binding protein-like II"/>
    <property type="match status" value="2"/>
</dbReference>
<organism evidence="2 3">
    <name type="scientific">Mesobaculum littorinae</name>
    <dbReference type="NCBI Taxonomy" id="2486419"/>
    <lineage>
        <taxon>Bacteria</taxon>
        <taxon>Pseudomonadati</taxon>
        <taxon>Pseudomonadota</taxon>
        <taxon>Alphaproteobacteria</taxon>
        <taxon>Rhodobacterales</taxon>
        <taxon>Roseobacteraceae</taxon>
        <taxon>Mesobaculum</taxon>
    </lineage>
</organism>
<dbReference type="PANTHER" id="PTHR30006:SF25">
    <property type="entry name" value="PHOSPHOGLYCERATE TRANSPORT REGULATORY PROTEIN PGTC"/>
    <property type="match status" value="1"/>
</dbReference>
<reference evidence="2 3" key="1">
    <citation type="submission" date="2018-11" db="EMBL/GenBank/DDBJ databases">
        <title>Mesobaculum littorinae gen. nov., sp. nov., isolated from Littorina scabra that represents a novel genus of the order Rhodobacteraceae.</title>
        <authorList>
            <person name="Li F."/>
        </authorList>
    </citation>
    <scope>NUCLEOTIDE SEQUENCE [LARGE SCALE GENOMIC DNA]</scope>
    <source>
        <strain evidence="2 3">M0103</strain>
    </source>
</reference>
<dbReference type="SUPFAM" id="SSF53850">
    <property type="entry name" value="Periplasmic binding protein-like II"/>
    <property type="match status" value="1"/>
</dbReference>
<evidence type="ECO:0000256" key="1">
    <source>
        <dbReference type="ARBA" id="ARBA00022729"/>
    </source>
</evidence>
<comment type="caution">
    <text evidence="2">The sequence shown here is derived from an EMBL/GenBank/DDBJ whole genome shotgun (WGS) entry which is preliminary data.</text>
</comment>
<evidence type="ECO:0000313" key="2">
    <source>
        <dbReference type="EMBL" id="RVV98207.1"/>
    </source>
</evidence>
<accession>A0A438AHZ2</accession>